<dbReference type="PANTHER" id="PTHR43357:SF3">
    <property type="entry name" value="FE(3+)-TRANSPORT SYSTEM PERMEASE PROTEIN FBPB 2"/>
    <property type="match status" value="1"/>
</dbReference>
<evidence type="ECO:0000256" key="3">
    <source>
        <dbReference type="ARBA" id="ARBA00022475"/>
    </source>
</evidence>
<feature type="transmembrane region" description="Helical" evidence="8">
    <location>
        <begin position="229"/>
        <end position="250"/>
    </location>
</feature>
<protein>
    <recommendedName>
        <fullName evidence="9">ABC transmembrane type-1 domain-containing protein</fullName>
    </recommendedName>
</protein>
<feature type="transmembrane region" description="Helical" evidence="8">
    <location>
        <begin position="394"/>
        <end position="413"/>
    </location>
</feature>
<evidence type="ECO:0000313" key="10">
    <source>
        <dbReference type="EMBL" id="SVA10746.1"/>
    </source>
</evidence>
<feature type="transmembrane region" description="Helical" evidence="8">
    <location>
        <begin position="43"/>
        <end position="68"/>
    </location>
</feature>
<keyword evidence="4" id="KW-0997">Cell inner membrane</keyword>
<feature type="domain" description="ABC transmembrane type-1" evidence="9">
    <location>
        <begin position="45"/>
        <end position="245"/>
    </location>
</feature>
<dbReference type="GO" id="GO:0055085">
    <property type="term" value="P:transmembrane transport"/>
    <property type="evidence" value="ECO:0007669"/>
    <property type="project" value="InterPro"/>
</dbReference>
<reference evidence="10" key="1">
    <citation type="submission" date="2018-05" db="EMBL/GenBank/DDBJ databases">
        <authorList>
            <person name="Lanie J.A."/>
            <person name="Ng W.-L."/>
            <person name="Kazmierczak K.M."/>
            <person name="Andrzejewski T.M."/>
            <person name="Davidsen T.M."/>
            <person name="Wayne K.J."/>
            <person name="Tettelin H."/>
            <person name="Glass J.I."/>
            <person name="Rusch D."/>
            <person name="Podicherti R."/>
            <person name="Tsui H.-C.T."/>
            <person name="Winkler M.E."/>
        </authorList>
    </citation>
    <scope>NUCLEOTIDE SEQUENCE</scope>
</reference>
<dbReference type="Gene3D" id="1.10.3720.10">
    <property type="entry name" value="MetI-like"/>
    <property type="match status" value="2"/>
</dbReference>
<keyword evidence="3" id="KW-1003">Cell membrane</keyword>
<evidence type="ECO:0000256" key="1">
    <source>
        <dbReference type="ARBA" id="ARBA00004429"/>
    </source>
</evidence>
<organism evidence="10">
    <name type="scientific">marine metagenome</name>
    <dbReference type="NCBI Taxonomy" id="408172"/>
    <lineage>
        <taxon>unclassified sequences</taxon>
        <taxon>metagenomes</taxon>
        <taxon>ecological metagenomes</taxon>
    </lineage>
</organism>
<feature type="transmembrane region" description="Helical" evidence="8">
    <location>
        <begin position="127"/>
        <end position="146"/>
    </location>
</feature>
<feature type="transmembrane region" description="Helical" evidence="8">
    <location>
        <begin position="362"/>
        <end position="382"/>
    </location>
</feature>
<dbReference type="GO" id="GO:0005886">
    <property type="term" value="C:plasma membrane"/>
    <property type="evidence" value="ECO:0007669"/>
    <property type="project" value="UniProtKB-SubCell"/>
</dbReference>
<evidence type="ECO:0000256" key="2">
    <source>
        <dbReference type="ARBA" id="ARBA00022448"/>
    </source>
</evidence>
<dbReference type="Pfam" id="PF00528">
    <property type="entry name" value="BPD_transp_1"/>
    <property type="match status" value="2"/>
</dbReference>
<evidence type="ECO:0000256" key="6">
    <source>
        <dbReference type="ARBA" id="ARBA00022989"/>
    </source>
</evidence>
<keyword evidence="6 8" id="KW-1133">Transmembrane helix</keyword>
<evidence type="ECO:0000256" key="5">
    <source>
        <dbReference type="ARBA" id="ARBA00022692"/>
    </source>
</evidence>
<keyword evidence="5 8" id="KW-0812">Transmembrane</keyword>
<keyword evidence="7 8" id="KW-0472">Membrane</keyword>
<dbReference type="EMBL" id="UINC01003970">
    <property type="protein sequence ID" value="SVA10746.1"/>
    <property type="molecule type" value="Genomic_DNA"/>
</dbReference>
<evidence type="ECO:0000256" key="8">
    <source>
        <dbReference type="SAM" id="Phobius"/>
    </source>
</evidence>
<sequence length="524" mass="57414">MWVLIPSLIAAAVCITPLIYLIHRVAGSNSDIWVWLMRPKTIMIVARSIFLAITVTMLSVVIAVPIAWLTIRTNLPYRKLWSILTFLPLVIPSYVGAYILISFSGNGGLLHEITRILFGIGRAPTMYGYYGSLLILSLLNYPYIILTIRSNLSNMDVSGEETARMMGLNHLQTLIKVTIPSIRPAILSGSLLVSLYTLSDFGAVSLLRYKTFTWSIYTQYEAGFDRNAAALLSLTLFIVATGFMCFELLVRGNKRYYKNSSSASRKLPSVDIGKWRWPAAGMCALVSLISVAIPICVLFYWLIRGLYHGETAAILGEASNHVLALNSIILSVLTAAVVVTLSLPVGYLAIRHSGFFTTAIEKMCYTGYALPSVAVSLALVFFGSKIGSPIYQSIYLLVMACAVLCMPTGLSAIRSSMTQISPRYEESSMTLGKNRIKSAIVTNVPLLRSGLTMAAATVFLITMKELPAVLLLAPLDFHTLTTAIWSFTSEAFFARAAIPSLLLILLSSIPLTIIVLKNNIFNNS</sequence>
<dbReference type="CDD" id="cd06261">
    <property type="entry name" value="TM_PBP2"/>
    <property type="match status" value="2"/>
</dbReference>
<proteinExistence type="predicted"/>
<evidence type="ECO:0000259" key="9">
    <source>
        <dbReference type="PROSITE" id="PS50928"/>
    </source>
</evidence>
<comment type="subcellular location">
    <subcellularLocation>
        <location evidence="1">Cell inner membrane</location>
        <topology evidence="1">Multi-pass membrane protein</topology>
    </subcellularLocation>
</comment>
<dbReference type="InterPro" id="IPR035906">
    <property type="entry name" value="MetI-like_sf"/>
</dbReference>
<dbReference type="SUPFAM" id="SSF161098">
    <property type="entry name" value="MetI-like"/>
    <property type="match status" value="2"/>
</dbReference>
<evidence type="ECO:0000256" key="4">
    <source>
        <dbReference type="ARBA" id="ARBA00022519"/>
    </source>
</evidence>
<evidence type="ECO:0000256" key="7">
    <source>
        <dbReference type="ARBA" id="ARBA00023136"/>
    </source>
</evidence>
<name>A0A381T3F1_9ZZZZ</name>
<feature type="domain" description="ABC transmembrane type-1" evidence="9">
    <location>
        <begin position="324"/>
        <end position="514"/>
    </location>
</feature>
<gene>
    <name evidence="10" type="ORF">METZ01_LOCUS63600</name>
</gene>
<dbReference type="PANTHER" id="PTHR43357">
    <property type="entry name" value="INNER MEMBRANE ABC TRANSPORTER PERMEASE PROTEIN YDCV"/>
    <property type="match status" value="1"/>
</dbReference>
<accession>A0A381T3F1</accession>
<feature type="transmembrane region" description="Helical" evidence="8">
    <location>
        <begin position="80"/>
        <end position="101"/>
    </location>
</feature>
<dbReference type="InterPro" id="IPR000515">
    <property type="entry name" value="MetI-like"/>
</dbReference>
<dbReference type="AlphaFoldDB" id="A0A381T3F1"/>
<feature type="transmembrane region" description="Helical" evidence="8">
    <location>
        <begin position="323"/>
        <end position="350"/>
    </location>
</feature>
<feature type="transmembrane region" description="Helical" evidence="8">
    <location>
        <begin position="492"/>
        <end position="516"/>
    </location>
</feature>
<feature type="transmembrane region" description="Helical" evidence="8">
    <location>
        <begin position="279"/>
        <end position="303"/>
    </location>
</feature>
<dbReference type="PROSITE" id="PS50928">
    <property type="entry name" value="ABC_TM1"/>
    <property type="match status" value="2"/>
</dbReference>
<keyword evidence="2" id="KW-0813">Transport</keyword>